<dbReference type="InterPro" id="IPR023028">
    <property type="entry name" value="Mannitol_1_phos_5_DH"/>
</dbReference>
<reference evidence="10 11" key="1">
    <citation type="submission" date="2019-11" db="EMBL/GenBank/DDBJ databases">
        <title>Genome sequences of 17 halophilic strains isolated from different environments.</title>
        <authorList>
            <person name="Furrow R.E."/>
        </authorList>
    </citation>
    <scope>NUCLEOTIDE SEQUENCE [LARGE SCALE GENOMIC DNA]</scope>
    <source>
        <strain evidence="10 11">22514_16_FS</strain>
    </source>
</reference>
<dbReference type="OrthoDB" id="271711at2"/>
<evidence type="ECO:0000256" key="5">
    <source>
        <dbReference type="ARBA" id="ARBA00023027"/>
    </source>
</evidence>
<dbReference type="GO" id="GO:0019592">
    <property type="term" value="P:mannitol catabolic process"/>
    <property type="evidence" value="ECO:0007669"/>
    <property type="project" value="TreeGrafter"/>
</dbReference>
<comment type="similarity">
    <text evidence="1 7">Belongs to the mannitol dehydrogenase family.</text>
</comment>
<dbReference type="Gene3D" id="3.40.50.720">
    <property type="entry name" value="NAD(P)-binding Rossmann-like Domain"/>
    <property type="match status" value="1"/>
</dbReference>
<evidence type="ECO:0000256" key="3">
    <source>
        <dbReference type="ARBA" id="ARBA00016219"/>
    </source>
</evidence>
<evidence type="ECO:0000259" key="8">
    <source>
        <dbReference type="Pfam" id="PF01232"/>
    </source>
</evidence>
<dbReference type="GO" id="GO:0005829">
    <property type="term" value="C:cytosol"/>
    <property type="evidence" value="ECO:0007669"/>
    <property type="project" value="TreeGrafter"/>
</dbReference>
<dbReference type="RefSeq" id="WP_160910238.1">
    <property type="nucleotide sequence ID" value="NZ_WMEQ01000022.1"/>
</dbReference>
<comment type="catalytic activity">
    <reaction evidence="6 7">
        <text>D-mannitol 1-phosphate + NAD(+) = beta-D-fructose 6-phosphate + NADH + H(+)</text>
        <dbReference type="Rhea" id="RHEA:19661"/>
        <dbReference type="ChEBI" id="CHEBI:15378"/>
        <dbReference type="ChEBI" id="CHEBI:57540"/>
        <dbReference type="ChEBI" id="CHEBI:57634"/>
        <dbReference type="ChEBI" id="CHEBI:57945"/>
        <dbReference type="ChEBI" id="CHEBI:61381"/>
        <dbReference type="EC" id="1.1.1.17"/>
    </reaction>
</comment>
<organism evidence="10 11">
    <name type="scientific">Pontibacillus yanchengensis</name>
    <dbReference type="NCBI Taxonomy" id="462910"/>
    <lineage>
        <taxon>Bacteria</taxon>
        <taxon>Bacillati</taxon>
        <taxon>Bacillota</taxon>
        <taxon>Bacilli</taxon>
        <taxon>Bacillales</taxon>
        <taxon>Bacillaceae</taxon>
        <taxon>Pontibacillus</taxon>
    </lineage>
</organism>
<dbReference type="GO" id="GO:0008926">
    <property type="term" value="F:mannitol-1-phosphate 5-dehydrogenase activity"/>
    <property type="evidence" value="ECO:0007669"/>
    <property type="project" value="UniProtKB-UniRule"/>
</dbReference>
<dbReference type="SUPFAM" id="SSF48179">
    <property type="entry name" value="6-phosphogluconate dehydrogenase C-terminal domain-like"/>
    <property type="match status" value="1"/>
</dbReference>
<evidence type="ECO:0000256" key="7">
    <source>
        <dbReference type="HAMAP-Rule" id="MF_00196"/>
    </source>
</evidence>
<dbReference type="InterPro" id="IPR013118">
    <property type="entry name" value="Mannitol_DH_C"/>
</dbReference>
<keyword evidence="4 7" id="KW-0560">Oxidoreductase</keyword>
<feature type="domain" description="Mannitol dehydrogenase N-terminal" evidence="8">
    <location>
        <begin position="1"/>
        <end position="191"/>
    </location>
</feature>
<evidence type="ECO:0000256" key="1">
    <source>
        <dbReference type="ARBA" id="ARBA00006541"/>
    </source>
</evidence>
<dbReference type="Pfam" id="PF01232">
    <property type="entry name" value="Mannitol_dh"/>
    <property type="match status" value="1"/>
</dbReference>
<dbReference type="Gene3D" id="1.10.1040.10">
    <property type="entry name" value="N-(1-d-carboxylethyl)-l-norvaline Dehydrogenase, domain 2"/>
    <property type="match status" value="1"/>
</dbReference>
<comment type="caution">
    <text evidence="7">Lacks conserved residue(s) required for the propagation of feature annotation.</text>
</comment>
<evidence type="ECO:0000256" key="2">
    <source>
        <dbReference type="ARBA" id="ARBA00012939"/>
    </source>
</evidence>
<evidence type="ECO:0000313" key="11">
    <source>
        <dbReference type="Proteomes" id="UP000468638"/>
    </source>
</evidence>
<dbReference type="Pfam" id="PF08125">
    <property type="entry name" value="Mannitol_dh_C"/>
    <property type="match status" value="1"/>
</dbReference>
<dbReference type="AlphaFoldDB" id="A0A6I5A605"/>
<gene>
    <name evidence="7" type="primary">mtlD</name>
    <name evidence="10" type="ORF">GLW05_19735</name>
</gene>
<dbReference type="InterPro" id="IPR000669">
    <property type="entry name" value="Mannitol_DH"/>
</dbReference>
<dbReference type="EC" id="1.1.1.17" evidence="2 7"/>
<evidence type="ECO:0000256" key="4">
    <source>
        <dbReference type="ARBA" id="ARBA00023002"/>
    </source>
</evidence>
<dbReference type="PANTHER" id="PTHR30524">
    <property type="entry name" value="MANNITOL-1-PHOSPHATE 5-DEHYDROGENASE"/>
    <property type="match status" value="1"/>
</dbReference>
<name>A0A6I5A605_9BACI</name>
<dbReference type="InterPro" id="IPR013131">
    <property type="entry name" value="Mannitol_DH_N"/>
</dbReference>
<dbReference type="InterPro" id="IPR013328">
    <property type="entry name" value="6PGD_dom2"/>
</dbReference>
<dbReference type="Proteomes" id="UP000468638">
    <property type="component" value="Unassembled WGS sequence"/>
</dbReference>
<evidence type="ECO:0000256" key="6">
    <source>
        <dbReference type="ARBA" id="ARBA00048615"/>
    </source>
</evidence>
<protein>
    <recommendedName>
        <fullName evidence="3 7">Mannitol-1-phosphate 5-dehydrogenase</fullName>
        <ecNumber evidence="2 7">1.1.1.17</ecNumber>
    </recommendedName>
</protein>
<dbReference type="SUPFAM" id="SSF51735">
    <property type="entry name" value="NAD(P)-binding Rossmann-fold domains"/>
    <property type="match status" value="1"/>
</dbReference>
<keyword evidence="5 7" id="KW-0520">NAD</keyword>
<accession>A0A6I5A605</accession>
<sequence length="391" mass="44419">MKALHFGGGNIGRGLIGYVLHQNGFEICFVDANQQVVDDINHYNNYVVKTLDEESTVETISPARALHVSSQSDVINKIIESDMITTSVGVNNLPKVAPIIAEGLLERIRLKEKKIDIIANENAINATSTLREEIEKNVSEWEMETIQSYVGFPNSAIDRLSLSEERNGRDVAVVEPYYEWVVDQSELVNPEISSLENVTYVESLTPYIERKLFLVNLGHATTAYLAFLEGYKTIQSALKDSRMEKYLRATLNEVSRYFVQTYHVPNDEMTEFIEKTIKRFKNEQISDDIFRVGRAPIRKLGYNERLVKPLRSIYELGLPIENVTTAIAAGFLFDNPDDEESVQIQSFVEEHGIEEAISHFTQIEDTTLKTKIKNNYERLKEGNALGSLSER</sequence>
<comment type="caution">
    <text evidence="10">The sequence shown here is derived from an EMBL/GenBank/DDBJ whole genome shotgun (WGS) entry which is preliminary data.</text>
</comment>
<evidence type="ECO:0000313" key="10">
    <source>
        <dbReference type="EMBL" id="MYL35806.1"/>
    </source>
</evidence>
<dbReference type="EMBL" id="WMEQ01000022">
    <property type="protein sequence ID" value="MYL35806.1"/>
    <property type="molecule type" value="Genomic_DNA"/>
</dbReference>
<evidence type="ECO:0000259" key="9">
    <source>
        <dbReference type="Pfam" id="PF08125"/>
    </source>
</evidence>
<dbReference type="InterPro" id="IPR008927">
    <property type="entry name" value="6-PGluconate_DH-like_C_sf"/>
</dbReference>
<dbReference type="PANTHER" id="PTHR30524:SF0">
    <property type="entry name" value="ALTRONATE OXIDOREDUCTASE-RELATED"/>
    <property type="match status" value="1"/>
</dbReference>
<dbReference type="InterPro" id="IPR036291">
    <property type="entry name" value="NAD(P)-bd_dom_sf"/>
</dbReference>
<feature type="domain" description="Mannitol dehydrogenase C-terminal" evidence="9">
    <location>
        <begin position="204"/>
        <end position="379"/>
    </location>
</feature>
<dbReference type="NCBIfam" id="NF002652">
    <property type="entry name" value="PRK02318.2-5"/>
    <property type="match status" value="1"/>
</dbReference>
<dbReference type="PRINTS" id="PR00084">
    <property type="entry name" value="MTLDHDRGNASE"/>
</dbReference>
<proteinExistence type="inferred from homology"/>
<dbReference type="HAMAP" id="MF_00196">
    <property type="entry name" value="Mannitol_dehydrog"/>
    <property type="match status" value="1"/>
</dbReference>